<feature type="region of interest" description="Disordered" evidence="1">
    <location>
        <begin position="96"/>
        <end position="118"/>
    </location>
</feature>
<name>A0ABN8MNH7_9CNID</name>
<dbReference type="EMBL" id="CALNXK010000001">
    <property type="protein sequence ID" value="CAH3032494.1"/>
    <property type="molecule type" value="Genomic_DNA"/>
</dbReference>
<evidence type="ECO:0000313" key="2">
    <source>
        <dbReference type="EMBL" id="CAH3032494.1"/>
    </source>
</evidence>
<keyword evidence="3" id="KW-1185">Reference proteome</keyword>
<protein>
    <recommendedName>
        <fullName evidence="4">Gag-pol polyprotein</fullName>
    </recommendedName>
</protein>
<dbReference type="InterPro" id="IPR001969">
    <property type="entry name" value="Aspartic_peptidase_AS"/>
</dbReference>
<dbReference type="SUPFAM" id="SSF50630">
    <property type="entry name" value="Acid proteases"/>
    <property type="match status" value="1"/>
</dbReference>
<dbReference type="InterPro" id="IPR021109">
    <property type="entry name" value="Peptidase_aspartic_dom_sf"/>
</dbReference>
<feature type="compositionally biased region" description="Polar residues" evidence="1">
    <location>
        <begin position="1"/>
        <end position="10"/>
    </location>
</feature>
<evidence type="ECO:0008006" key="4">
    <source>
        <dbReference type="Google" id="ProtNLM"/>
    </source>
</evidence>
<feature type="region of interest" description="Disordered" evidence="1">
    <location>
        <begin position="1"/>
        <end position="59"/>
    </location>
</feature>
<organism evidence="2 3">
    <name type="scientific">Porites lobata</name>
    <dbReference type="NCBI Taxonomy" id="104759"/>
    <lineage>
        <taxon>Eukaryota</taxon>
        <taxon>Metazoa</taxon>
        <taxon>Cnidaria</taxon>
        <taxon>Anthozoa</taxon>
        <taxon>Hexacorallia</taxon>
        <taxon>Scleractinia</taxon>
        <taxon>Fungiina</taxon>
        <taxon>Poritidae</taxon>
        <taxon>Porites</taxon>
    </lineage>
</organism>
<evidence type="ECO:0000256" key="1">
    <source>
        <dbReference type="SAM" id="MobiDB-lite"/>
    </source>
</evidence>
<reference evidence="2 3" key="1">
    <citation type="submission" date="2022-05" db="EMBL/GenBank/DDBJ databases">
        <authorList>
            <consortium name="Genoscope - CEA"/>
            <person name="William W."/>
        </authorList>
    </citation>
    <scope>NUCLEOTIDE SEQUENCE [LARGE SCALE GENOMIC DNA]</scope>
</reference>
<feature type="compositionally biased region" description="Basic residues" evidence="1">
    <location>
        <begin position="97"/>
        <end position="110"/>
    </location>
</feature>
<evidence type="ECO:0000313" key="3">
    <source>
        <dbReference type="Proteomes" id="UP001159405"/>
    </source>
</evidence>
<comment type="caution">
    <text evidence="2">The sequence shown here is derived from an EMBL/GenBank/DDBJ whole genome shotgun (WGS) entry which is preliminary data.</text>
</comment>
<proteinExistence type="predicted"/>
<dbReference type="PROSITE" id="PS00141">
    <property type="entry name" value="ASP_PROTEASE"/>
    <property type="match status" value="1"/>
</dbReference>
<sequence>MEPQTVNKLSSRGGYRNQRNWNAKAGTNEDGGRATDKKSRNWKSRGDGHEIRKSSDKCGSCGGHYSHPGGKTSCLAYQATCRGCGKLNHFEAAVCRSKGKGSSRNKRRPTVNKVSKDESSDEGEVYTFSLSTKTLKDQPLFKIKVHDMPVTIMADSGASINILDEKEYRRLPNCPKLEPCSVKI</sequence>
<feature type="compositionally biased region" description="Basic and acidic residues" evidence="1">
    <location>
        <begin position="30"/>
        <end position="56"/>
    </location>
</feature>
<gene>
    <name evidence="2" type="ORF">PLOB_00000564</name>
</gene>
<dbReference type="Proteomes" id="UP001159405">
    <property type="component" value="Unassembled WGS sequence"/>
</dbReference>
<accession>A0ABN8MNH7</accession>